<dbReference type="OrthoDB" id="9805906at2"/>
<comment type="caution">
    <text evidence="1">The sequence shown here is derived from an EMBL/GenBank/DDBJ whole genome shotgun (WGS) entry which is preliminary data.</text>
</comment>
<gene>
    <name evidence="1" type="ORF">Lade_1442</name>
</gene>
<protein>
    <submittedName>
        <fullName evidence="1">Guanylyl cyclase</fullName>
    </submittedName>
</protein>
<reference evidence="1 2" key="1">
    <citation type="submission" date="2015-11" db="EMBL/GenBank/DDBJ databases">
        <title>Identification of large and diverse effector repertoires of 38 Legionella species.</title>
        <authorList>
            <person name="Burstein D."/>
            <person name="Amaro F."/>
            <person name="Zusman T."/>
            <person name="Lifshitz Z."/>
            <person name="Cohen O."/>
            <person name="Gilbert J.A."/>
            <person name="Pupko T."/>
            <person name="Shuman H.A."/>
            <person name="Segal G."/>
        </authorList>
    </citation>
    <scope>NUCLEOTIDE SEQUENCE [LARGE SCALE GENOMIC DNA]</scope>
    <source>
        <strain evidence="1 2">1762-AUS-E</strain>
    </source>
</reference>
<keyword evidence="2" id="KW-1185">Reference proteome</keyword>
<organism evidence="1 2">
    <name type="scientific">Legionella adelaidensis</name>
    <dbReference type="NCBI Taxonomy" id="45056"/>
    <lineage>
        <taxon>Bacteria</taxon>
        <taxon>Pseudomonadati</taxon>
        <taxon>Pseudomonadota</taxon>
        <taxon>Gammaproteobacteria</taxon>
        <taxon>Legionellales</taxon>
        <taxon>Legionellaceae</taxon>
        <taxon>Legionella</taxon>
    </lineage>
</organism>
<evidence type="ECO:0000313" key="2">
    <source>
        <dbReference type="Proteomes" id="UP000054859"/>
    </source>
</evidence>
<dbReference type="EMBL" id="LNKA01000005">
    <property type="protein sequence ID" value="KTC65259.1"/>
    <property type="molecule type" value="Genomic_DNA"/>
</dbReference>
<sequence>MIDLTINTQPDDETCGPTCLHAIYTYYGYSISLEEVIRGVERSFSGGTLAPLLGKHALMRDFETVIYINNLDVFDPTWFDQGEAQPEALIAKLDAQMKYKWDKGIVQSSIAYQQYLQLGGHVRFRTLNVQLLKEYFLQKTPILTGLSATYLYRSAREHYTTEGLAFYDDIRGAPTGHFVVLCGYDDKKRNIVVADPHRENPLSHDNYYKVSSNRLINAIMLGVLTYDANLLIIRPKGMMNANTSSN</sequence>
<dbReference type="PATRIC" id="fig|45056.6.peg.1490"/>
<dbReference type="InterPro" id="IPR018616">
    <property type="entry name" value="GUCD1"/>
</dbReference>
<dbReference type="AlphaFoldDB" id="A0A0W0R2N6"/>
<dbReference type="Pfam" id="PF09778">
    <property type="entry name" value="Guanylate_cyc_2"/>
    <property type="match status" value="1"/>
</dbReference>
<name>A0A0W0R2N6_9GAMM</name>
<dbReference type="Proteomes" id="UP000054859">
    <property type="component" value="Unassembled WGS sequence"/>
</dbReference>
<dbReference type="STRING" id="45056.Lade_1442"/>
<accession>A0A0W0R2N6</accession>
<dbReference type="Gene3D" id="3.90.70.10">
    <property type="entry name" value="Cysteine proteinases"/>
    <property type="match status" value="1"/>
</dbReference>
<proteinExistence type="predicted"/>
<dbReference type="RefSeq" id="WP_058462523.1">
    <property type="nucleotide sequence ID" value="NZ_CAAAHS010000012.1"/>
</dbReference>
<evidence type="ECO:0000313" key="1">
    <source>
        <dbReference type="EMBL" id="KTC65259.1"/>
    </source>
</evidence>